<feature type="compositionally biased region" description="Gly residues" evidence="7">
    <location>
        <begin position="496"/>
        <end position="510"/>
    </location>
</feature>
<evidence type="ECO:0000256" key="4">
    <source>
        <dbReference type="ARBA" id="ARBA00022989"/>
    </source>
</evidence>
<keyword evidence="3 8" id="KW-0812">Transmembrane</keyword>
<dbReference type="EMBL" id="CM008972">
    <property type="protein sequence ID" value="PNW76464.1"/>
    <property type="molecule type" value="Genomic_DNA"/>
</dbReference>
<feature type="transmembrane region" description="Helical" evidence="8">
    <location>
        <begin position="318"/>
        <end position="336"/>
    </location>
</feature>
<evidence type="ECO:0000256" key="2">
    <source>
        <dbReference type="ARBA" id="ARBA00022448"/>
    </source>
</evidence>
<dbReference type="Gramene" id="PNW76464">
    <property type="protein sequence ID" value="PNW76464"/>
    <property type="gene ID" value="CHLRE_11g467611v5"/>
</dbReference>
<organism evidence="9 10">
    <name type="scientific">Chlamydomonas reinhardtii</name>
    <name type="common">Chlamydomonas smithii</name>
    <dbReference type="NCBI Taxonomy" id="3055"/>
    <lineage>
        <taxon>Eukaryota</taxon>
        <taxon>Viridiplantae</taxon>
        <taxon>Chlorophyta</taxon>
        <taxon>core chlorophytes</taxon>
        <taxon>Chlorophyceae</taxon>
        <taxon>CS clade</taxon>
        <taxon>Chlamydomonadales</taxon>
        <taxon>Chlamydomonadaceae</taxon>
        <taxon>Chlamydomonas</taxon>
    </lineage>
</organism>
<evidence type="ECO:0000256" key="3">
    <source>
        <dbReference type="ARBA" id="ARBA00022692"/>
    </source>
</evidence>
<dbReference type="PANTHER" id="PTHR33281:SF20">
    <property type="match status" value="1"/>
</dbReference>
<dbReference type="GO" id="GO:0005247">
    <property type="term" value="F:voltage-gated chloride channel activity"/>
    <property type="evidence" value="ECO:0000318"/>
    <property type="project" value="GO_Central"/>
</dbReference>
<dbReference type="RefSeq" id="XP_042919361.1">
    <property type="nucleotide sequence ID" value="XM_043067362.1"/>
</dbReference>
<evidence type="ECO:0000313" key="9">
    <source>
        <dbReference type="EMBL" id="PNW76464.1"/>
    </source>
</evidence>
<evidence type="ECO:0000256" key="5">
    <source>
        <dbReference type="ARBA" id="ARBA00023065"/>
    </source>
</evidence>
<dbReference type="Pfam" id="PF25539">
    <property type="entry name" value="Bestrophin_2"/>
    <property type="match status" value="2"/>
</dbReference>
<evidence type="ECO:0000256" key="6">
    <source>
        <dbReference type="ARBA" id="ARBA00023136"/>
    </source>
</evidence>
<feature type="region of interest" description="Disordered" evidence="7">
    <location>
        <begin position="481"/>
        <end position="524"/>
    </location>
</feature>
<sequence length="524" mass="55659">MIIYENWLWGLPLLTRGYGSAFPRAFLFAAISALETTLIFLYAPDSVKMALKNPTIFQIYGFVVGFALVFRSSLSYQRFWEARSMLQTIIGRLSYFTIETVAADLGSMDHATATPEQRRAAHRFVRELCHEVSLLFCFMMKGLRKDFNLATVYPHDMATSKPPFLDADSNAKGWKRWEVFAVRVFAISDLFNIHNPQQEEAIPVIGGLRPEERARFSDLVPTPAMKGKAGSINGTRAYAVFALINQLYIRRIREGGLQTLAPLVSRLGGIAEEGMAAFGHCTKLATTQFPFPWAQVVMAFLAILGSLLPFVVTSFVDQLWMGVTLSFIVVLTYWSLNEVATEMEDPFGFDPNDLPLARYAFDFNNGILSAVHQLRPDYFDELDAEAEALEAKSHAAGAQAAAAAAPPPPLMPDALVKSPPGAAAGAGAGVGVGGLANSNDGGGGGQATPSYPAGSPASASSAVRAEAGAAASANGITFSAASGSGKPPSRGLHAHGSGGSASGLDGGGSGSRAARRGAVLPVNT</sequence>
<dbReference type="OrthoDB" id="1368at2759"/>
<evidence type="ECO:0000256" key="8">
    <source>
        <dbReference type="SAM" id="Phobius"/>
    </source>
</evidence>
<dbReference type="KEGG" id="cre:CHLRE_11g467611v5"/>
<dbReference type="GeneID" id="66055223"/>
<dbReference type="GO" id="GO:0016020">
    <property type="term" value="C:membrane"/>
    <property type="evidence" value="ECO:0007669"/>
    <property type="project" value="UniProtKB-SubCell"/>
</dbReference>
<keyword evidence="5" id="KW-0406">Ion transport</keyword>
<accession>A0A2K3D7F6</accession>
<comment type="subcellular location">
    <subcellularLocation>
        <location evidence="1">Membrane</location>
        <topology evidence="1">Multi-pass membrane protein</topology>
    </subcellularLocation>
</comment>
<evidence type="ECO:0000256" key="7">
    <source>
        <dbReference type="SAM" id="MobiDB-lite"/>
    </source>
</evidence>
<keyword evidence="2" id="KW-0813">Transport</keyword>
<feature type="transmembrane region" description="Helical" evidence="8">
    <location>
        <begin position="293"/>
        <end position="312"/>
    </location>
</feature>
<dbReference type="InterPro" id="IPR044669">
    <property type="entry name" value="YneE/VCCN1/2-like"/>
</dbReference>
<keyword evidence="10" id="KW-1185">Reference proteome</keyword>
<keyword evidence="6 8" id="KW-0472">Membrane</keyword>
<feature type="transmembrane region" description="Helical" evidence="8">
    <location>
        <begin position="55"/>
        <end position="74"/>
    </location>
</feature>
<feature type="transmembrane region" description="Helical" evidence="8">
    <location>
        <begin position="21"/>
        <end position="43"/>
    </location>
</feature>
<dbReference type="AlphaFoldDB" id="A0A2K3D7F6"/>
<reference evidence="9 10" key="1">
    <citation type="journal article" date="2007" name="Science">
        <title>The Chlamydomonas genome reveals the evolution of key animal and plant functions.</title>
        <authorList>
            <person name="Merchant S.S."/>
            <person name="Prochnik S.E."/>
            <person name="Vallon O."/>
            <person name="Harris E.H."/>
            <person name="Karpowicz S.J."/>
            <person name="Witman G.B."/>
            <person name="Terry A."/>
            <person name="Salamov A."/>
            <person name="Fritz-Laylin L.K."/>
            <person name="Marechal-Drouard L."/>
            <person name="Marshall W.F."/>
            <person name="Qu L.H."/>
            <person name="Nelson D.R."/>
            <person name="Sanderfoot A.A."/>
            <person name="Spalding M.H."/>
            <person name="Kapitonov V.V."/>
            <person name="Ren Q."/>
            <person name="Ferris P."/>
            <person name="Lindquist E."/>
            <person name="Shapiro H."/>
            <person name="Lucas S.M."/>
            <person name="Grimwood J."/>
            <person name="Schmutz J."/>
            <person name="Cardol P."/>
            <person name="Cerutti H."/>
            <person name="Chanfreau G."/>
            <person name="Chen C.L."/>
            <person name="Cognat V."/>
            <person name="Croft M.T."/>
            <person name="Dent R."/>
            <person name="Dutcher S."/>
            <person name="Fernandez E."/>
            <person name="Fukuzawa H."/>
            <person name="Gonzalez-Ballester D."/>
            <person name="Gonzalez-Halphen D."/>
            <person name="Hallmann A."/>
            <person name="Hanikenne M."/>
            <person name="Hippler M."/>
            <person name="Inwood W."/>
            <person name="Jabbari K."/>
            <person name="Kalanon M."/>
            <person name="Kuras R."/>
            <person name="Lefebvre P.A."/>
            <person name="Lemaire S.D."/>
            <person name="Lobanov A.V."/>
            <person name="Lohr M."/>
            <person name="Manuell A."/>
            <person name="Meier I."/>
            <person name="Mets L."/>
            <person name="Mittag M."/>
            <person name="Mittelmeier T."/>
            <person name="Moroney J.V."/>
            <person name="Moseley J."/>
            <person name="Napoli C."/>
            <person name="Nedelcu A.M."/>
            <person name="Niyogi K."/>
            <person name="Novoselov S.V."/>
            <person name="Paulsen I.T."/>
            <person name="Pazour G."/>
            <person name="Purton S."/>
            <person name="Ral J.P."/>
            <person name="Riano-Pachon D.M."/>
            <person name="Riekhof W."/>
            <person name="Rymarquis L."/>
            <person name="Schroda M."/>
            <person name="Stern D."/>
            <person name="Umen J."/>
            <person name="Willows R."/>
            <person name="Wilson N."/>
            <person name="Zimmer S.L."/>
            <person name="Allmer J."/>
            <person name="Balk J."/>
            <person name="Bisova K."/>
            <person name="Chen C.J."/>
            <person name="Elias M."/>
            <person name="Gendler K."/>
            <person name="Hauser C."/>
            <person name="Lamb M.R."/>
            <person name="Ledford H."/>
            <person name="Long J.C."/>
            <person name="Minagawa J."/>
            <person name="Page M.D."/>
            <person name="Pan J."/>
            <person name="Pootakham W."/>
            <person name="Roje S."/>
            <person name="Rose A."/>
            <person name="Stahlberg E."/>
            <person name="Terauchi A.M."/>
            <person name="Yang P."/>
            <person name="Ball S."/>
            <person name="Bowler C."/>
            <person name="Dieckmann C.L."/>
            <person name="Gladyshev V.N."/>
            <person name="Green P."/>
            <person name="Jorgensen R."/>
            <person name="Mayfield S."/>
            <person name="Mueller-Roeber B."/>
            <person name="Rajamani S."/>
            <person name="Sayre R.T."/>
            <person name="Brokstein P."/>
            <person name="Dubchak I."/>
            <person name="Goodstein D."/>
            <person name="Hornick L."/>
            <person name="Huang Y.W."/>
            <person name="Jhaveri J."/>
            <person name="Luo Y."/>
            <person name="Martinez D."/>
            <person name="Ngau W.C."/>
            <person name="Otillar B."/>
            <person name="Poliakov A."/>
            <person name="Porter A."/>
            <person name="Szajkowski L."/>
            <person name="Werner G."/>
            <person name="Zhou K."/>
            <person name="Grigoriev I.V."/>
            <person name="Rokhsar D.S."/>
            <person name="Grossman A.R."/>
        </authorList>
    </citation>
    <scope>NUCLEOTIDE SEQUENCE [LARGE SCALE GENOMIC DNA]</scope>
    <source>
        <strain evidence="10">CC-503</strain>
    </source>
</reference>
<protein>
    <submittedName>
        <fullName evidence="9">Uncharacterized protein</fullName>
    </submittedName>
</protein>
<name>A0A2K3D7F6_CHLRE</name>
<evidence type="ECO:0000256" key="1">
    <source>
        <dbReference type="ARBA" id="ARBA00004141"/>
    </source>
</evidence>
<gene>
    <name evidence="9" type="ORF">CHLRE_11g467611v5</name>
</gene>
<dbReference type="PANTHER" id="PTHR33281">
    <property type="entry name" value="UPF0187 PROTEIN YNEE"/>
    <property type="match status" value="1"/>
</dbReference>
<dbReference type="Proteomes" id="UP000006906">
    <property type="component" value="Chromosome 11"/>
</dbReference>
<keyword evidence="4 8" id="KW-1133">Transmembrane helix</keyword>
<proteinExistence type="predicted"/>
<dbReference type="InParanoid" id="A0A2K3D7F6"/>
<evidence type="ECO:0000313" key="10">
    <source>
        <dbReference type="Proteomes" id="UP000006906"/>
    </source>
</evidence>